<accession>A0AAD8JC40</accession>
<reference evidence="1" key="1">
    <citation type="submission" date="2023-02" db="EMBL/GenBank/DDBJ databases">
        <title>Genome of toxic invasive species Heracleum sosnowskyi carries increased number of genes despite the absence of recent whole-genome duplications.</title>
        <authorList>
            <person name="Schelkunov M."/>
            <person name="Shtratnikova V."/>
            <person name="Makarenko M."/>
            <person name="Klepikova A."/>
            <person name="Omelchenko D."/>
            <person name="Novikova G."/>
            <person name="Obukhova E."/>
            <person name="Bogdanov V."/>
            <person name="Penin A."/>
            <person name="Logacheva M."/>
        </authorList>
    </citation>
    <scope>NUCLEOTIDE SEQUENCE</scope>
    <source>
        <strain evidence="1">Hsosn_3</strain>
        <tissue evidence="1">Leaf</tissue>
    </source>
</reference>
<reference evidence="1" key="2">
    <citation type="submission" date="2023-05" db="EMBL/GenBank/DDBJ databases">
        <authorList>
            <person name="Schelkunov M.I."/>
        </authorList>
    </citation>
    <scope>NUCLEOTIDE SEQUENCE</scope>
    <source>
        <strain evidence="1">Hsosn_3</strain>
        <tissue evidence="1">Leaf</tissue>
    </source>
</reference>
<proteinExistence type="predicted"/>
<gene>
    <name evidence="1" type="ORF">POM88_000561</name>
</gene>
<name>A0AAD8JC40_9APIA</name>
<sequence>MQNFEEYITSTVKDLSQALKKTNMSDLMLLLQIAPLFSVKSHGLAGRTLCSLPSALQFSITKIPIKYTNGNEKLTEDQVLHIQMFSTQVHIFCSRIMHLLHDDQVFSQMDMLQSPVQTRA</sequence>
<dbReference type="EMBL" id="JAUIZM010000001">
    <property type="protein sequence ID" value="KAK1400956.1"/>
    <property type="molecule type" value="Genomic_DNA"/>
</dbReference>
<protein>
    <submittedName>
        <fullName evidence="1">Uncharacterized protein</fullName>
    </submittedName>
</protein>
<keyword evidence="2" id="KW-1185">Reference proteome</keyword>
<organism evidence="1 2">
    <name type="scientific">Heracleum sosnowskyi</name>
    <dbReference type="NCBI Taxonomy" id="360622"/>
    <lineage>
        <taxon>Eukaryota</taxon>
        <taxon>Viridiplantae</taxon>
        <taxon>Streptophyta</taxon>
        <taxon>Embryophyta</taxon>
        <taxon>Tracheophyta</taxon>
        <taxon>Spermatophyta</taxon>
        <taxon>Magnoliopsida</taxon>
        <taxon>eudicotyledons</taxon>
        <taxon>Gunneridae</taxon>
        <taxon>Pentapetalae</taxon>
        <taxon>asterids</taxon>
        <taxon>campanulids</taxon>
        <taxon>Apiales</taxon>
        <taxon>Apiaceae</taxon>
        <taxon>Apioideae</taxon>
        <taxon>apioid superclade</taxon>
        <taxon>Tordylieae</taxon>
        <taxon>Tordyliinae</taxon>
        <taxon>Heracleum</taxon>
    </lineage>
</organism>
<evidence type="ECO:0000313" key="2">
    <source>
        <dbReference type="Proteomes" id="UP001237642"/>
    </source>
</evidence>
<dbReference type="Proteomes" id="UP001237642">
    <property type="component" value="Unassembled WGS sequence"/>
</dbReference>
<comment type="caution">
    <text evidence="1">The sequence shown here is derived from an EMBL/GenBank/DDBJ whole genome shotgun (WGS) entry which is preliminary data.</text>
</comment>
<dbReference type="AlphaFoldDB" id="A0AAD8JC40"/>
<evidence type="ECO:0000313" key="1">
    <source>
        <dbReference type="EMBL" id="KAK1400956.1"/>
    </source>
</evidence>